<dbReference type="InterPro" id="IPR047859">
    <property type="entry name" value="Ribosomal_bL17_CS"/>
</dbReference>
<sequence>MRHKYSGRHLNRDSSHRKSMFRNMIISLIRHEIIYTTLPKAKELRKILEPLITLSKIDTLSNRRGAFSKIRNNEIVSKLFNTIGPRFIKVKGGYLRILKNGYRKGDSAYMAYIALNDYKKNT</sequence>
<dbReference type="PANTHER" id="PTHR14413">
    <property type="entry name" value="RIBOSOMAL PROTEIN L17"/>
    <property type="match status" value="1"/>
</dbReference>
<evidence type="ECO:0000256" key="2">
    <source>
        <dbReference type="ARBA" id="ARBA00022980"/>
    </source>
</evidence>
<dbReference type="FunFam" id="3.90.1030.10:FF:000001">
    <property type="entry name" value="50S ribosomal protein L17"/>
    <property type="match status" value="1"/>
</dbReference>
<dbReference type="eggNOG" id="COG0203">
    <property type="taxonomic scope" value="Bacteria"/>
</dbReference>
<dbReference type="PANTHER" id="PTHR14413:SF16">
    <property type="entry name" value="LARGE RIBOSOMAL SUBUNIT PROTEIN BL17M"/>
    <property type="match status" value="1"/>
</dbReference>
<comment type="similarity">
    <text evidence="1 4 5">Belongs to the bacterial ribosomal protein bL17 family.</text>
</comment>
<comment type="subunit">
    <text evidence="4">Part of the 50S ribosomal subunit. Contacts protein L32.</text>
</comment>
<keyword evidence="2 4" id="KW-0689">Ribosomal protein</keyword>
<accession>H6Q4G7</accession>
<dbReference type="AlphaFoldDB" id="H6Q4G7"/>
<dbReference type="NCBIfam" id="TIGR00059">
    <property type="entry name" value="L17"/>
    <property type="match status" value="1"/>
</dbReference>
<name>H6Q4G7_WIGGL</name>
<reference evidence="6 7" key="1">
    <citation type="journal article" date="2012" name="MBio">
        <title>Insight into the transmission biology and species-specific functional capabilities of tsetse (Diptera: glossinidae) obligate symbiont wigglesworthia.</title>
        <authorList>
            <person name="Rio R.V."/>
            <person name="Symula R.E."/>
            <person name="Wang J."/>
            <person name="Lohs C."/>
            <person name="Wu Y.N."/>
            <person name="Snyder A.K."/>
            <person name="Bjornson R.D."/>
            <person name="Oshima K."/>
            <person name="Biehl B.S."/>
            <person name="Perna N.T."/>
            <person name="Hattori M."/>
            <person name="Aksoy S."/>
        </authorList>
    </citation>
    <scope>NUCLEOTIDE SEQUENCE [LARGE SCALE GENOMIC DNA]</scope>
    <source>
        <strain evidence="6">WGM</strain>
    </source>
</reference>
<dbReference type="EMBL" id="CP003315">
    <property type="protein sequence ID" value="AFA41027.1"/>
    <property type="molecule type" value="Genomic_DNA"/>
</dbReference>
<evidence type="ECO:0000256" key="1">
    <source>
        <dbReference type="ARBA" id="ARBA00008777"/>
    </source>
</evidence>
<dbReference type="OrthoDB" id="9809073at2"/>
<dbReference type="SUPFAM" id="SSF64263">
    <property type="entry name" value="Prokaryotic ribosomal protein L17"/>
    <property type="match status" value="1"/>
</dbReference>
<evidence type="ECO:0000256" key="3">
    <source>
        <dbReference type="ARBA" id="ARBA00023274"/>
    </source>
</evidence>
<dbReference type="Proteomes" id="UP000009061">
    <property type="component" value="Chromosome"/>
</dbReference>
<evidence type="ECO:0000256" key="5">
    <source>
        <dbReference type="RuleBase" id="RU000660"/>
    </source>
</evidence>
<dbReference type="RefSeq" id="WP_014353966.1">
    <property type="nucleotide sequence ID" value="NC_016893.1"/>
</dbReference>
<evidence type="ECO:0000313" key="6">
    <source>
        <dbReference type="EMBL" id="AFA41027.1"/>
    </source>
</evidence>
<dbReference type="KEGG" id="wgl:WIGMOR_0180"/>
<dbReference type="STRING" id="1142511.WIGMOR_0180"/>
<dbReference type="InterPro" id="IPR000456">
    <property type="entry name" value="Ribosomal_bL17"/>
</dbReference>
<dbReference type="Gene3D" id="3.90.1030.10">
    <property type="entry name" value="Ribosomal protein L17"/>
    <property type="match status" value="1"/>
</dbReference>
<proteinExistence type="inferred from homology"/>
<protein>
    <recommendedName>
        <fullName evidence="4">Large ribosomal subunit protein bL17</fullName>
    </recommendedName>
</protein>
<dbReference type="PROSITE" id="PS01167">
    <property type="entry name" value="RIBOSOMAL_L17"/>
    <property type="match status" value="1"/>
</dbReference>
<evidence type="ECO:0000313" key="7">
    <source>
        <dbReference type="Proteomes" id="UP000009061"/>
    </source>
</evidence>
<dbReference type="Pfam" id="PF01196">
    <property type="entry name" value="Ribosomal_L17"/>
    <property type="match status" value="1"/>
</dbReference>
<keyword evidence="7" id="KW-1185">Reference proteome</keyword>
<dbReference type="GO" id="GO:0022625">
    <property type="term" value="C:cytosolic large ribosomal subunit"/>
    <property type="evidence" value="ECO:0007669"/>
    <property type="project" value="TreeGrafter"/>
</dbReference>
<dbReference type="HAMAP" id="MF_01368">
    <property type="entry name" value="Ribosomal_bL17"/>
    <property type="match status" value="1"/>
</dbReference>
<dbReference type="InterPro" id="IPR036373">
    <property type="entry name" value="Ribosomal_bL17_sf"/>
</dbReference>
<dbReference type="GO" id="GO:0003735">
    <property type="term" value="F:structural constituent of ribosome"/>
    <property type="evidence" value="ECO:0007669"/>
    <property type="project" value="InterPro"/>
</dbReference>
<keyword evidence="3 4" id="KW-0687">Ribonucleoprotein</keyword>
<evidence type="ECO:0000256" key="4">
    <source>
        <dbReference type="HAMAP-Rule" id="MF_01368"/>
    </source>
</evidence>
<organism evidence="6 7">
    <name type="scientific">Wigglesworthia glossinidia endosymbiont of Glossina morsitans morsitans</name>
    <name type="common">Yale colony</name>
    <dbReference type="NCBI Taxonomy" id="1142511"/>
    <lineage>
        <taxon>Bacteria</taxon>
        <taxon>Pseudomonadati</taxon>
        <taxon>Pseudomonadota</taxon>
        <taxon>Gammaproteobacteria</taxon>
        <taxon>Enterobacterales</taxon>
        <taxon>Erwiniaceae</taxon>
        <taxon>Wigglesworthia</taxon>
    </lineage>
</organism>
<dbReference type="HOGENOM" id="CLU_074407_2_0_6"/>
<gene>
    <name evidence="4 6" type="primary">rplQ</name>
    <name evidence="6" type="ORF">WIGMOR_0180</name>
</gene>
<dbReference type="GO" id="GO:0006412">
    <property type="term" value="P:translation"/>
    <property type="evidence" value="ECO:0007669"/>
    <property type="project" value="UniProtKB-UniRule"/>
</dbReference>